<sequence length="222" mass="25313">MKFYALVILLGIISLQPSLQQSKNQLVVTLFYEPLCPFCRSYFTDHLYYTYLMLQKYIRLELVPYGNVTKELHNLEYTYKCQHGPNECLLSQFQACGLIRSTDQRSQAEFIGCIESESKTAFNLKAFGACGSILGLSGKELMTCALGPEGLNLFGLHGEKQKLYITNLNQIPWLVINYKQVKLEKPEDTLKVLCQYLKNEPLACKEILLSSNSQNSIVMKQN</sequence>
<feature type="signal peptide" evidence="6">
    <location>
        <begin position="1"/>
        <end position="20"/>
    </location>
</feature>
<name>A0A8K0CZW9_IGNLU</name>
<evidence type="ECO:0000256" key="6">
    <source>
        <dbReference type="SAM" id="SignalP"/>
    </source>
</evidence>
<evidence type="ECO:0000256" key="2">
    <source>
        <dbReference type="ARBA" id="ARBA00005679"/>
    </source>
</evidence>
<dbReference type="PANTHER" id="PTHR13234">
    <property type="entry name" value="GAMMA-INTERFERON INDUCIBLE LYSOSOMAL THIOL REDUCTASE GILT"/>
    <property type="match status" value="1"/>
</dbReference>
<accession>A0A8K0CZW9</accession>
<dbReference type="InterPro" id="IPR004911">
    <property type="entry name" value="Interferon-induced_GILT"/>
</dbReference>
<organism evidence="7 8">
    <name type="scientific">Ignelater luminosus</name>
    <name type="common">Cucubano</name>
    <name type="synonym">Pyrophorus luminosus</name>
    <dbReference type="NCBI Taxonomy" id="2038154"/>
    <lineage>
        <taxon>Eukaryota</taxon>
        <taxon>Metazoa</taxon>
        <taxon>Ecdysozoa</taxon>
        <taxon>Arthropoda</taxon>
        <taxon>Hexapoda</taxon>
        <taxon>Insecta</taxon>
        <taxon>Pterygota</taxon>
        <taxon>Neoptera</taxon>
        <taxon>Endopterygota</taxon>
        <taxon>Coleoptera</taxon>
        <taxon>Polyphaga</taxon>
        <taxon>Elateriformia</taxon>
        <taxon>Elateroidea</taxon>
        <taxon>Elateridae</taxon>
        <taxon>Agrypninae</taxon>
        <taxon>Pyrophorini</taxon>
        <taxon>Ignelater</taxon>
    </lineage>
</organism>
<keyword evidence="8" id="KW-1185">Reference proteome</keyword>
<evidence type="ECO:0000256" key="4">
    <source>
        <dbReference type="ARBA" id="ARBA00022729"/>
    </source>
</evidence>
<evidence type="ECO:0000256" key="5">
    <source>
        <dbReference type="ARBA" id="ARBA00023180"/>
    </source>
</evidence>
<keyword evidence="3" id="KW-0964">Secreted</keyword>
<dbReference type="Pfam" id="PF03227">
    <property type="entry name" value="GILT"/>
    <property type="match status" value="1"/>
</dbReference>
<dbReference type="GO" id="GO:0005576">
    <property type="term" value="C:extracellular region"/>
    <property type="evidence" value="ECO:0007669"/>
    <property type="project" value="UniProtKB-SubCell"/>
</dbReference>
<evidence type="ECO:0000313" key="7">
    <source>
        <dbReference type="EMBL" id="KAF2895474.1"/>
    </source>
</evidence>
<dbReference type="Gene3D" id="3.40.30.10">
    <property type="entry name" value="Glutaredoxin"/>
    <property type="match status" value="1"/>
</dbReference>
<dbReference type="AlphaFoldDB" id="A0A8K0CZW9"/>
<reference evidence="7" key="1">
    <citation type="submission" date="2019-08" db="EMBL/GenBank/DDBJ databases">
        <title>The genome of the North American firefly Photinus pyralis.</title>
        <authorList>
            <consortium name="Photinus pyralis genome working group"/>
            <person name="Fallon T.R."/>
            <person name="Sander Lower S.E."/>
            <person name="Weng J.-K."/>
        </authorList>
    </citation>
    <scope>NUCLEOTIDE SEQUENCE</scope>
    <source>
        <strain evidence="7">TRF0915ILg1</strain>
        <tissue evidence="7">Whole body</tissue>
    </source>
</reference>
<dbReference type="Proteomes" id="UP000801492">
    <property type="component" value="Unassembled WGS sequence"/>
</dbReference>
<feature type="chain" id="PRO_5035456691" evidence="6">
    <location>
        <begin position="21"/>
        <end position="222"/>
    </location>
</feature>
<dbReference type="OrthoDB" id="958254at2759"/>
<comment type="subcellular location">
    <subcellularLocation>
        <location evidence="1">Secreted</location>
    </subcellularLocation>
</comment>
<evidence type="ECO:0000256" key="1">
    <source>
        <dbReference type="ARBA" id="ARBA00004613"/>
    </source>
</evidence>
<dbReference type="GO" id="GO:0016671">
    <property type="term" value="F:oxidoreductase activity, acting on a sulfur group of donors, disulfide as acceptor"/>
    <property type="evidence" value="ECO:0007669"/>
    <property type="project" value="InterPro"/>
</dbReference>
<protein>
    <submittedName>
        <fullName evidence="7">Uncharacterized protein</fullName>
    </submittedName>
</protein>
<evidence type="ECO:0000256" key="3">
    <source>
        <dbReference type="ARBA" id="ARBA00022525"/>
    </source>
</evidence>
<keyword evidence="4 6" id="KW-0732">Signal</keyword>
<proteinExistence type="inferred from homology"/>
<comment type="similarity">
    <text evidence="2">Belongs to the GILT family.</text>
</comment>
<dbReference type="PANTHER" id="PTHR13234:SF8">
    <property type="entry name" value="GAMMA-INTERFERON-INDUCIBLE LYSOSOMAL THIOL REDUCTASE"/>
    <property type="match status" value="1"/>
</dbReference>
<dbReference type="EMBL" id="VTPC01005888">
    <property type="protein sequence ID" value="KAF2895474.1"/>
    <property type="molecule type" value="Genomic_DNA"/>
</dbReference>
<keyword evidence="5" id="KW-0325">Glycoprotein</keyword>
<evidence type="ECO:0000313" key="8">
    <source>
        <dbReference type="Proteomes" id="UP000801492"/>
    </source>
</evidence>
<comment type="caution">
    <text evidence="7">The sequence shown here is derived from an EMBL/GenBank/DDBJ whole genome shotgun (WGS) entry which is preliminary data.</text>
</comment>
<gene>
    <name evidence="7" type="ORF">ILUMI_10699</name>
</gene>